<sequence>MNINAIYRHPAELNAEEMLAREHPYPESFALAERTVERMNRARTGLAHVMTELLPELDEEQGVVLNCWLNKILTIIDIARIDAEGRA</sequence>
<evidence type="ECO:0000313" key="2">
    <source>
        <dbReference type="Proteomes" id="UP000290875"/>
    </source>
</evidence>
<name>A0A4Q2E6K3_ENTCL</name>
<dbReference type="EMBL" id="QJSL01000010">
    <property type="protein sequence ID" value="RXW28737.1"/>
    <property type="molecule type" value="Genomic_DNA"/>
</dbReference>
<gene>
    <name evidence="1" type="ORF">DM877_11940</name>
</gene>
<evidence type="ECO:0000313" key="1">
    <source>
        <dbReference type="EMBL" id="RXW28737.1"/>
    </source>
</evidence>
<dbReference type="RefSeq" id="WP_079938913.1">
    <property type="nucleotide sequence ID" value="NZ_QJSL01000010.1"/>
</dbReference>
<dbReference type="Proteomes" id="UP000290875">
    <property type="component" value="Unassembled WGS sequence"/>
</dbReference>
<keyword evidence="1" id="KW-0675">Receptor</keyword>
<protein>
    <submittedName>
        <fullName evidence="1">Nicotinic acetylcholine receptor subunit beta</fullName>
    </submittedName>
</protein>
<accession>A0A4Q2E6K3</accession>
<comment type="caution">
    <text evidence="1">The sequence shown here is derived from an EMBL/GenBank/DDBJ whole genome shotgun (WGS) entry which is preliminary data.</text>
</comment>
<reference evidence="1 2" key="1">
    <citation type="submission" date="2018-06" db="EMBL/GenBank/DDBJ databases">
        <title>Carbapenemase-producing Enterobacteriaceae present in wastewater treatment plant effluent and nearby surface waters in the US.</title>
        <authorList>
            <person name="Mathys D.A."/>
            <person name="Mollenkopf D.F."/>
            <person name="Feicht S.M."/>
            <person name="Adams R.J."/>
            <person name="Albers A.L."/>
            <person name="Grooters S.V."/>
            <person name="Stuever D.M."/>
            <person name="Daniels J.B."/>
            <person name="Wittum T.E."/>
        </authorList>
    </citation>
    <scope>NUCLEOTIDE SEQUENCE [LARGE SCALE GENOMIC DNA]</scope>
    <source>
        <strain evidence="1 2">GEO_4_Eff_A</strain>
    </source>
</reference>
<dbReference type="AlphaFoldDB" id="A0A4Q2E6K3"/>
<proteinExistence type="predicted"/>
<organism evidence="1 2">
    <name type="scientific">Enterobacter cloacae</name>
    <dbReference type="NCBI Taxonomy" id="550"/>
    <lineage>
        <taxon>Bacteria</taxon>
        <taxon>Pseudomonadati</taxon>
        <taxon>Pseudomonadota</taxon>
        <taxon>Gammaproteobacteria</taxon>
        <taxon>Enterobacterales</taxon>
        <taxon>Enterobacteriaceae</taxon>
        <taxon>Enterobacter</taxon>
        <taxon>Enterobacter cloacae complex</taxon>
    </lineage>
</organism>